<proteinExistence type="predicted"/>
<dbReference type="AlphaFoldDB" id="A0AAV1M0A8"/>
<dbReference type="InterPro" id="IPR013083">
    <property type="entry name" value="Znf_RING/FYVE/PHD"/>
</dbReference>
<gene>
    <name evidence="3" type="ORF">PARMNEM_LOCUS18765</name>
</gene>
<evidence type="ECO:0000259" key="2">
    <source>
        <dbReference type="Pfam" id="PF25298"/>
    </source>
</evidence>
<dbReference type="Proteomes" id="UP001314205">
    <property type="component" value="Unassembled WGS sequence"/>
</dbReference>
<dbReference type="InterPro" id="IPR057251">
    <property type="entry name" value="FP_C"/>
</dbReference>
<feature type="coiled-coil region" evidence="1">
    <location>
        <begin position="108"/>
        <end position="202"/>
    </location>
</feature>
<accession>A0AAV1M0A8</accession>
<comment type="caution">
    <text evidence="3">The sequence shown here is derived from an EMBL/GenBank/DDBJ whole genome shotgun (WGS) entry which is preliminary data.</text>
</comment>
<dbReference type="SUPFAM" id="SSF57903">
    <property type="entry name" value="FYVE/PHD zinc finger"/>
    <property type="match status" value="1"/>
</dbReference>
<sequence length="364" mass="41920">MDKQFCGACRALISDKRYMTCLGCKQKYDLQCANISPQRYRALNDENKRNWRCLECKSKIPKKDNTNTPIRPSHQTESAVLDNADNLNVTLRKKSDLAFDYITEKKLKDVLEAERQELRIVIQSSLKELSDQLTTIKNQCSGYQESSMFISGQYEDFRKELVELKKLLATTTSELKCIREENKSLKNSVTAQAARIKALEDENLRQQQWTRMQNIEITGIPENKAEDTKQIVLKLSQHIGAPIQQTDIDFAHRVQPRRAVSAARARPIVVHLRQRAVKDKVIAAGRKYRTLNAKDLGMGDETNRVYINEHLTKENKILLNTCKQKAKEINYKFVWTKNCRIFVRKDEASPPIPISSSTDISKIM</sequence>
<reference evidence="3 4" key="1">
    <citation type="submission" date="2023-11" db="EMBL/GenBank/DDBJ databases">
        <authorList>
            <person name="Hedman E."/>
            <person name="Englund M."/>
            <person name="Stromberg M."/>
            <person name="Nyberg Akerstrom W."/>
            <person name="Nylinder S."/>
            <person name="Jareborg N."/>
            <person name="Kallberg Y."/>
            <person name="Kronander E."/>
        </authorList>
    </citation>
    <scope>NUCLEOTIDE SEQUENCE [LARGE SCALE GENOMIC DNA]</scope>
</reference>
<dbReference type="Gene3D" id="3.30.40.10">
    <property type="entry name" value="Zinc/RING finger domain, C3HC4 (zinc finger)"/>
    <property type="match status" value="1"/>
</dbReference>
<evidence type="ECO:0000256" key="1">
    <source>
        <dbReference type="SAM" id="Coils"/>
    </source>
</evidence>
<evidence type="ECO:0000313" key="3">
    <source>
        <dbReference type="EMBL" id="CAK1599947.1"/>
    </source>
</evidence>
<feature type="domain" description="FP protein C-terminal" evidence="2">
    <location>
        <begin position="312"/>
        <end position="363"/>
    </location>
</feature>
<dbReference type="Pfam" id="PF25298">
    <property type="entry name" value="Baculo_FP_2nd"/>
    <property type="match status" value="1"/>
</dbReference>
<organism evidence="3 4">
    <name type="scientific">Parnassius mnemosyne</name>
    <name type="common">clouded apollo</name>
    <dbReference type="NCBI Taxonomy" id="213953"/>
    <lineage>
        <taxon>Eukaryota</taxon>
        <taxon>Metazoa</taxon>
        <taxon>Ecdysozoa</taxon>
        <taxon>Arthropoda</taxon>
        <taxon>Hexapoda</taxon>
        <taxon>Insecta</taxon>
        <taxon>Pterygota</taxon>
        <taxon>Neoptera</taxon>
        <taxon>Endopterygota</taxon>
        <taxon>Lepidoptera</taxon>
        <taxon>Glossata</taxon>
        <taxon>Ditrysia</taxon>
        <taxon>Papilionoidea</taxon>
        <taxon>Papilionidae</taxon>
        <taxon>Parnassiinae</taxon>
        <taxon>Parnassini</taxon>
        <taxon>Parnassius</taxon>
        <taxon>Driopa</taxon>
    </lineage>
</organism>
<keyword evidence="1" id="KW-0175">Coiled coil</keyword>
<keyword evidence="4" id="KW-1185">Reference proteome</keyword>
<dbReference type="EMBL" id="CAVLGL010000115">
    <property type="protein sequence ID" value="CAK1599947.1"/>
    <property type="molecule type" value="Genomic_DNA"/>
</dbReference>
<evidence type="ECO:0000313" key="4">
    <source>
        <dbReference type="Proteomes" id="UP001314205"/>
    </source>
</evidence>
<dbReference type="InterPro" id="IPR011011">
    <property type="entry name" value="Znf_FYVE_PHD"/>
</dbReference>
<name>A0AAV1M0A8_9NEOP</name>
<dbReference type="Gene3D" id="3.30.70.1820">
    <property type="entry name" value="L1 transposable element, RRM domain"/>
    <property type="match status" value="1"/>
</dbReference>
<protein>
    <recommendedName>
        <fullName evidence="2">FP protein C-terminal domain-containing protein</fullName>
    </recommendedName>
</protein>